<dbReference type="Proteomes" id="UP000887565">
    <property type="component" value="Unplaced"/>
</dbReference>
<feature type="region of interest" description="Disordered" evidence="1">
    <location>
        <begin position="113"/>
        <end position="133"/>
    </location>
</feature>
<keyword evidence="2" id="KW-1185">Reference proteome</keyword>
<reference evidence="3" key="1">
    <citation type="submission" date="2022-11" db="UniProtKB">
        <authorList>
            <consortium name="WormBaseParasite"/>
        </authorList>
    </citation>
    <scope>IDENTIFICATION</scope>
</reference>
<evidence type="ECO:0000256" key="1">
    <source>
        <dbReference type="SAM" id="MobiDB-lite"/>
    </source>
</evidence>
<dbReference type="WBParaSite" id="nRc.2.0.1.t38920-RA">
    <property type="protein sequence ID" value="nRc.2.0.1.t38920-RA"/>
    <property type="gene ID" value="nRc.2.0.1.g38920"/>
</dbReference>
<protein>
    <submittedName>
        <fullName evidence="3">Uncharacterized protein</fullName>
    </submittedName>
</protein>
<sequence length="151" mass="16991">MVSGELSAKEGIDSHLVIGSIERDNNGVFIIDQGKQHGPVLGHRGEGFKHKHVSIWERKLKIMWIDRCHGIGWHKESKFEVLQVPNHNGFGIRADQGVAPETWGGLGSKIYPQTSGHKEDQWPEQVGQPSKQQDIPPFEISSIYQAFDINF</sequence>
<proteinExistence type="predicted"/>
<evidence type="ECO:0000313" key="3">
    <source>
        <dbReference type="WBParaSite" id="nRc.2.0.1.t38920-RA"/>
    </source>
</evidence>
<dbReference type="AlphaFoldDB" id="A0A915KJC0"/>
<name>A0A915KJC0_ROMCU</name>
<evidence type="ECO:0000313" key="2">
    <source>
        <dbReference type="Proteomes" id="UP000887565"/>
    </source>
</evidence>
<accession>A0A915KJC0</accession>
<organism evidence="2 3">
    <name type="scientific">Romanomermis culicivorax</name>
    <name type="common">Nematode worm</name>
    <dbReference type="NCBI Taxonomy" id="13658"/>
    <lineage>
        <taxon>Eukaryota</taxon>
        <taxon>Metazoa</taxon>
        <taxon>Ecdysozoa</taxon>
        <taxon>Nematoda</taxon>
        <taxon>Enoplea</taxon>
        <taxon>Dorylaimia</taxon>
        <taxon>Mermithida</taxon>
        <taxon>Mermithoidea</taxon>
        <taxon>Mermithidae</taxon>
        <taxon>Romanomermis</taxon>
    </lineage>
</organism>